<reference evidence="4" key="2">
    <citation type="submission" date="2021-04" db="EMBL/GenBank/DDBJ databases">
        <authorList>
            <person name="Gilroy R."/>
        </authorList>
    </citation>
    <scope>NUCLEOTIDE SEQUENCE</scope>
    <source>
        <strain evidence="4">ChiHjej8B7-3636</strain>
    </source>
</reference>
<dbReference type="AlphaFoldDB" id="A0A9D2H621"/>
<keyword evidence="2" id="KW-0808">Transferase</keyword>
<dbReference type="InterPro" id="IPR029063">
    <property type="entry name" value="SAM-dependent_MTases_sf"/>
</dbReference>
<evidence type="ECO:0000313" key="5">
    <source>
        <dbReference type="Proteomes" id="UP000824220"/>
    </source>
</evidence>
<dbReference type="GO" id="GO:0032259">
    <property type="term" value="P:methylation"/>
    <property type="evidence" value="ECO:0007669"/>
    <property type="project" value="UniProtKB-KW"/>
</dbReference>
<protein>
    <submittedName>
        <fullName evidence="4">Class I SAM-dependent methyltransferase</fullName>
    </submittedName>
</protein>
<dbReference type="PANTHER" id="PTHR43464:SF19">
    <property type="entry name" value="UBIQUINONE BIOSYNTHESIS O-METHYLTRANSFERASE, MITOCHONDRIAL"/>
    <property type="match status" value="1"/>
</dbReference>
<name>A0A9D2H621_9MICO</name>
<dbReference type="Proteomes" id="UP000824220">
    <property type="component" value="Unassembled WGS sequence"/>
</dbReference>
<evidence type="ECO:0000256" key="3">
    <source>
        <dbReference type="ARBA" id="ARBA00022691"/>
    </source>
</evidence>
<evidence type="ECO:0000313" key="4">
    <source>
        <dbReference type="EMBL" id="HJA04569.1"/>
    </source>
</evidence>
<proteinExistence type="predicted"/>
<accession>A0A9D2H621</accession>
<organism evidence="4 5">
    <name type="scientific">Candidatus Microbacterium stercoravium</name>
    <dbReference type="NCBI Taxonomy" id="2838697"/>
    <lineage>
        <taxon>Bacteria</taxon>
        <taxon>Bacillati</taxon>
        <taxon>Actinomycetota</taxon>
        <taxon>Actinomycetes</taxon>
        <taxon>Micrococcales</taxon>
        <taxon>Microbacteriaceae</taxon>
        <taxon>Microbacterium</taxon>
    </lineage>
</organism>
<dbReference type="Gene3D" id="3.40.50.150">
    <property type="entry name" value="Vaccinia Virus protein VP39"/>
    <property type="match status" value="1"/>
</dbReference>
<dbReference type="GO" id="GO:0008168">
    <property type="term" value="F:methyltransferase activity"/>
    <property type="evidence" value="ECO:0007669"/>
    <property type="project" value="UniProtKB-KW"/>
</dbReference>
<gene>
    <name evidence="4" type="ORF">H9800_06865</name>
</gene>
<feature type="non-terminal residue" evidence="4">
    <location>
        <position position="193"/>
    </location>
</feature>
<keyword evidence="3" id="KW-0949">S-adenosyl-L-methionine</keyword>
<dbReference type="Pfam" id="PF13489">
    <property type="entry name" value="Methyltransf_23"/>
    <property type="match status" value="1"/>
</dbReference>
<keyword evidence="1 4" id="KW-0489">Methyltransferase</keyword>
<comment type="caution">
    <text evidence="4">The sequence shown here is derived from an EMBL/GenBank/DDBJ whole genome shotgun (WGS) entry which is preliminary data.</text>
</comment>
<dbReference type="SUPFAM" id="SSF53335">
    <property type="entry name" value="S-adenosyl-L-methionine-dependent methyltransferases"/>
    <property type="match status" value="1"/>
</dbReference>
<reference evidence="4" key="1">
    <citation type="journal article" date="2021" name="PeerJ">
        <title>Extensive microbial diversity within the chicken gut microbiome revealed by metagenomics and culture.</title>
        <authorList>
            <person name="Gilroy R."/>
            <person name="Ravi A."/>
            <person name="Getino M."/>
            <person name="Pursley I."/>
            <person name="Horton D.L."/>
            <person name="Alikhan N.F."/>
            <person name="Baker D."/>
            <person name="Gharbi K."/>
            <person name="Hall N."/>
            <person name="Watson M."/>
            <person name="Adriaenssens E.M."/>
            <person name="Foster-Nyarko E."/>
            <person name="Jarju S."/>
            <person name="Secka A."/>
            <person name="Antonio M."/>
            <person name="Oren A."/>
            <person name="Chaudhuri R.R."/>
            <person name="La Ragione R."/>
            <person name="Hildebrand F."/>
            <person name="Pallen M.J."/>
        </authorList>
    </citation>
    <scope>NUCLEOTIDE SEQUENCE</scope>
    <source>
        <strain evidence="4">ChiHjej8B7-3636</strain>
    </source>
</reference>
<dbReference type="PANTHER" id="PTHR43464">
    <property type="entry name" value="METHYLTRANSFERASE"/>
    <property type="match status" value="1"/>
</dbReference>
<dbReference type="EMBL" id="DXAM01000094">
    <property type="protein sequence ID" value="HJA04569.1"/>
    <property type="molecule type" value="Genomic_DNA"/>
</dbReference>
<evidence type="ECO:0000256" key="1">
    <source>
        <dbReference type="ARBA" id="ARBA00022603"/>
    </source>
</evidence>
<dbReference type="CDD" id="cd02440">
    <property type="entry name" value="AdoMet_MTases"/>
    <property type="match status" value="1"/>
</dbReference>
<sequence length="193" mass="20516">MEEFDRAVADPSSWPEIAPAEYWEERYGGTDRVWSGRVNRVVADVASELAPGRSLDLGCGEGADVIWLAQQGWTATGIDISPSAIGRAREAAQAAGLADDRASFAANDLASLDVAPQYDLVTASFLHSPVELPRAEILRAAAGLVAPGGHLLITSHAASPPWAEHADHHEPHFLSPDEEFAGLGLDADEWTAL</sequence>
<evidence type="ECO:0000256" key="2">
    <source>
        <dbReference type="ARBA" id="ARBA00022679"/>
    </source>
</evidence>